<gene>
    <name evidence="2" type="ORF">DFR68_10876</name>
</gene>
<organism evidence="2 3">
    <name type="scientific">Nocardia mexicana</name>
    <dbReference type="NCBI Taxonomy" id="279262"/>
    <lineage>
        <taxon>Bacteria</taxon>
        <taxon>Bacillati</taxon>
        <taxon>Actinomycetota</taxon>
        <taxon>Actinomycetes</taxon>
        <taxon>Mycobacteriales</taxon>
        <taxon>Nocardiaceae</taxon>
        <taxon>Nocardia</taxon>
    </lineage>
</organism>
<evidence type="ECO:0000259" key="1">
    <source>
        <dbReference type="Pfam" id="PF14216"/>
    </source>
</evidence>
<evidence type="ECO:0000313" key="2">
    <source>
        <dbReference type="EMBL" id="RDI48247.1"/>
    </source>
</evidence>
<dbReference type="AlphaFoldDB" id="A0A370GX39"/>
<name>A0A370GX39_9NOCA</name>
<feature type="domain" description="DUF4326" evidence="1">
    <location>
        <begin position="11"/>
        <end position="92"/>
    </location>
</feature>
<reference evidence="2 3" key="1">
    <citation type="submission" date="2018-07" db="EMBL/GenBank/DDBJ databases">
        <title>Genomic Encyclopedia of Type Strains, Phase IV (KMG-IV): sequencing the most valuable type-strain genomes for metagenomic binning, comparative biology and taxonomic classification.</title>
        <authorList>
            <person name="Goeker M."/>
        </authorList>
    </citation>
    <scope>NUCLEOTIDE SEQUENCE [LARGE SCALE GENOMIC DNA]</scope>
    <source>
        <strain evidence="2 3">DSM 44952</strain>
    </source>
</reference>
<dbReference type="Proteomes" id="UP000255355">
    <property type="component" value="Unassembled WGS sequence"/>
</dbReference>
<accession>A0A370GX39</accession>
<sequence length="102" mass="11271">MPKRVQLTHDQDSRDSGAVVVAEPSRWANPFRAGAHPGATREAVTEQFRTWLVRSDDVEAVSMRTALHELRGRDLACWCAPGDPCHGDVLLELANPGRSPNR</sequence>
<dbReference type="RefSeq" id="WP_068026851.1">
    <property type="nucleotide sequence ID" value="NZ_QQAZ01000008.1"/>
</dbReference>
<protein>
    <submittedName>
        <fullName evidence="2">Uncharacterized protein DUF4326</fullName>
    </submittedName>
</protein>
<dbReference type="InterPro" id="IPR025475">
    <property type="entry name" value="DUF4326"/>
</dbReference>
<dbReference type="STRING" id="1210089.GCA_001613165_05900"/>
<proteinExistence type="predicted"/>
<dbReference type="Pfam" id="PF14216">
    <property type="entry name" value="DUF4326"/>
    <property type="match status" value="1"/>
</dbReference>
<dbReference type="EMBL" id="QQAZ01000008">
    <property type="protein sequence ID" value="RDI48247.1"/>
    <property type="molecule type" value="Genomic_DNA"/>
</dbReference>
<comment type="caution">
    <text evidence="2">The sequence shown here is derived from an EMBL/GenBank/DDBJ whole genome shotgun (WGS) entry which is preliminary data.</text>
</comment>
<evidence type="ECO:0000313" key="3">
    <source>
        <dbReference type="Proteomes" id="UP000255355"/>
    </source>
</evidence>
<keyword evidence="3" id="KW-1185">Reference proteome</keyword>
<dbReference type="OrthoDB" id="3483205at2"/>